<evidence type="ECO:0000256" key="3">
    <source>
        <dbReference type="ARBA" id="ARBA00022490"/>
    </source>
</evidence>
<dbReference type="InterPro" id="IPR036236">
    <property type="entry name" value="Znf_C2H2_sf"/>
</dbReference>
<proteinExistence type="inferred from homology"/>
<keyword evidence="6" id="KW-0863">Zinc-finger</keyword>
<reference evidence="12" key="1">
    <citation type="submission" date="2021-01" db="EMBL/GenBank/DDBJ databases">
        <authorList>
            <person name="Eckstrom K.M.E."/>
        </authorList>
    </citation>
    <scope>NUCLEOTIDE SEQUENCE</scope>
    <source>
        <strain evidence="12">UVCC 0001</strain>
    </source>
</reference>
<keyword evidence="4" id="KW-0690">Ribosome biogenesis</keyword>
<evidence type="ECO:0000313" key="13">
    <source>
        <dbReference type="Proteomes" id="UP001255856"/>
    </source>
</evidence>
<comment type="caution">
    <text evidence="12">The sequence shown here is derived from an EMBL/GenBank/DDBJ whole genome shotgun (WGS) entry which is preliminary data.</text>
</comment>
<dbReference type="PROSITE" id="PS00028">
    <property type="entry name" value="ZINC_FINGER_C2H2_1"/>
    <property type="match status" value="1"/>
</dbReference>
<evidence type="ECO:0000256" key="4">
    <source>
        <dbReference type="ARBA" id="ARBA00022517"/>
    </source>
</evidence>
<dbReference type="SMART" id="SM00451">
    <property type="entry name" value="ZnF_U1"/>
    <property type="match status" value="1"/>
</dbReference>
<dbReference type="Gene3D" id="3.30.160.60">
    <property type="entry name" value="Classic Zinc Finger"/>
    <property type="match status" value="1"/>
</dbReference>
<protein>
    <recommendedName>
        <fullName evidence="11">C2H2-type domain-containing protein</fullName>
    </recommendedName>
</protein>
<comment type="subcellular location">
    <subcellularLocation>
        <location evidence="2">Cytoplasm</location>
    </subcellularLocation>
    <subcellularLocation>
        <location evidence="1">Nucleus</location>
    </subcellularLocation>
</comment>
<evidence type="ECO:0000313" key="12">
    <source>
        <dbReference type="EMBL" id="KAK2080200.1"/>
    </source>
</evidence>
<dbReference type="InterPro" id="IPR022755">
    <property type="entry name" value="Znf_C2H2_jaz"/>
</dbReference>
<evidence type="ECO:0000259" key="11">
    <source>
        <dbReference type="PROSITE" id="PS00028"/>
    </source>
</evidence>
<evidence type="ECO:0000256" key="9">
    <source>
        <dbReference type="ARBA" id="ARBA00038064"/>
    </source>
</evidence>
<feature type="compositionally biased region" description="Basic residues" evidence="10">
    <location>
        <begin position="38"/>
        <end position="48"/>
    </location>
</feature>
<dbReference type="SUPFAM" id="SSF57667">
    <property type="entry name" value="beta-beta-alpha zinc fingers"/>
    <property type="match status" value="1"/>
</dbReference>
<evidence type="ECO:0000256" key="10">
    <source>
        <dbReference type="SAM" id="MobiDB-lite"/>
    </source>
</evidence>
<dbReference type="GO" id="GO:0043021">
    <property type="term" value="F:ribonucleoprotein complex binding"/>
    <property type="evidence" value="ECO:0007669"/>
    <property type="project" value="UniProtKB-ARBA"/>
</dbReference>
<evidence type="ECO:0000256" key="1">
    <source>
        <dbReference type="ARBA" id="ARBA00004123"/>
    </source>
</evidence>
<dbReference type="GO" id="GO:0008270">
    <property type="term" value="F:zinc ion binding"/>
    <property type="evidence" value="ECO:0007669"/>
    <property type="project" value="UniProtKB-KW"/>
</dbReference>
<dbReference type="Proteomes" id="UP001255856">
    <property type="component" value="Unassembled WGS sequence"/>
</dbReference>
<sequence>MGLSALVELDEDLPAHGKHFCLPCSRYFISEEALKTHQATKPHKRRVKQLQGDKPHNQADADWAGGMGAPDNGPAPMGGLMA</sequence>
<dbReference type="InterPro" id="IPR003604">
    <property type="entry name" value="Matrin/U1-like-C_Znf_C2H2"/>
</dbReference>
<comment type="similarity">
    <text evidence="9">Belongs to the ZNF593/BUD20 C2H2-type zinc-finger protein family.</text>
</comment>
<dbReference type="GO" id="GO:0005737">
    <property type="term" value="C:cytoplasm"/>
    <property type="evidence" value="ECO:0007669"/>
    <property type="project" value="UniProtKB-SubCell"/>
</dbReference>
<name>A0AAD9IMM2_PROWI</name>
<dbReference type="FunFam" id="3.30.160.60:FF:000299">
    <property type="entry name" value="Zinc finger protein 593"/>
    <property type="match status" value="1"/>
</dbReference>
<evidence type="ECO:0000256" key="7">
    <source>
        <dbReference type="ARBA" id="ARBA00022833"/>
    </source>
</evidence>
<keyword evidence="13" id="KW-1185">Reference proteome</keyword>
<evidence type="ECO:0000256" key="5">
    <source>
        <dbReference type="ARBA" id="ARBA00022723"/>
    </source>
</evidence>
<organism evidence="12 13">
    <name type="scientific">Prototheca wickerhamii</name>
    <dbReference type="NCBI Taxonomy" id="3111"/>
    <lineage>
        <taxon>Eukaryota</taxon>
        <taxon>Viridiplantae</taxon>
        <taxon>Chlorophyta</taxon>
        <taxon>core chlorophytes</taxon>
        <taxon>Trebouxiophyceae</taxon>
        <taxon>Chlorellales</taxon>
        <taxon>Chlorellaceae</taxon>
        <taxon>Prototheca</taxon>
    </lineage>
</organism>
<dbReference type="GO" id="GO:0005634">
    <property type="term" value="C:nucleus"/>
    <property type="evidence" value="ECO:0007669"/>
    <property type="project" value="UniProtKB-SubCell"/>
</dbReference>
<dbReference type="PANTHER" id="PTHR47444">
    <property type="entry name" value="EXPRESSED PROTEIN"/>
    <property type="match status" value="1"/>
</dbReference>
<dbReference type="Pfam" id="PF12171">
    <property type="entry name" value="zf-C2H2_jaz"/>
    <property type="match status" value="1"/>
</dbReference>
<dbReference type="GO" id="GO:0003676">
    <property type="term" value="F:nucleic acid binding"/>
    <property type="evidence" value="ECO:0007669"/>
    <property type="project" value="InterPro"/>
</dbReference>
<keyword evidence="8" id="KW-0539">Nucleus</keyword>
<dbReference type="EMBL" id="JASFZW010000001">
    <property type="protein sequence ID" value="KAK2080200.1"/>
    <property type="molecule type" value="Genomic_DNA"/>
</dbReference>
<dbReference type="GO" id="GO:0042254">
    <property type="term" value="P:ribosome biogenesis"/>
    <property type="evidence" value="ECO:0007669"/>
    <property type="project" value="UniProtKB-KW"/>
</dbReference>
<keyword evidence="7" id="KW-0862">Zinc</keyword>
<feature type="region of interest" description="Disordered" evidence="10">
    <location>
        <begin position="36"/>
        <end position="82"/>
    </location>
</feature>
<accession>A0AAD9IMM2</accession>
<dbReference type="PANTHER" id="PTHR47444:SF1">
    <property type="entry name" value="EXPRESSED PROTEIN"/>
    <property type="match status" value="1"/>
</dbReference>
<evidence type="ECO:0000256" key="2">
    <source>
        <dbReference type="ARBA" id="ARBA00004496"/>
    </source>
</evidence>
<keyword evidence="5" id="KW-0479">Metal-binding</keyword>
<evidence type="ECO:0000256" key="8">
    <source>
        <dbReference type="ARBA" id="ARBA00023242"/>
    </source>
</evidence>
<keyword evidence="3" id="KW-0963">Cytoplasm</keyword>
<gene>
    <name evidence="12" type="ORF">QBZ16_000053</name>
</gene>
<dbReference type="InterPro" id="IPR013087">
    <property type="entry name" value="Znf_C2H2_type"/>
</dbReference>
<evidence type="ECO:0000256" key="6">
    <source>
        <dbReference type="ARBA" id="ARBA00022771"/>
    </source>
</evidence>
<dbReference type="AlphaFoldDB" id="A0AAD9IMM2"/>
<feature type="domain" description="C2H2-type" evidence="11">
    <location>
        <begin position="21"/>
        <end position="43"/>
    </location>
</feature>